<reference evidence="1" key="1">
    <citation type="journal article" date="2021" name="PeerJ">
        <title>Extensive microbial diversity within the chicken gut microbiome revealed by metagenomics and culture.</title>
        <authorList>
            <person name="Gilroy R."/>
            <person name="Ravi A."/>
            <person name="Getino M."/>
            <person name="Pursley I."/>
            <person name="Horton D.L."/>
            <person name="Alikhan N.F."/>
            <person name="Baker D."/>
            <person name="Gharbi K."/>
            <person name="Hall N."/>
            <person name="Watson M."/>
            <person name="Adriaenssens E.M."/>
            <person name="Foster-Nyarko E."/>
            <person name="Jarju S."/>
            <person name="Secka A."/>
            <person name="Antonio M."/>
            <person name="Oren A."/>
            <person name="Chaudhuri R.R."/>
            <person name="La Ragione R."/>
            <person name="Hildebrand F."/>
            <person name="Pallen M.J."/>
        </authorList>
    </citation>
    <scope>NUCLEOTIDE SEQUENCE</scope>
    <source>
        <strain evidence="1">ChiGjej1B1-14440</strain>
    </source>
</reference>
<dbReference type="InterPro" id="IPR022476">
    <property type="entry name" value="Spore_YabP/YqfC"/>
</dbReference>
<evidence type="ECO:0000313" key="2">
    <source>
        <dbReference type="Proteomes" id="UP000886724"/>
    </source>
</evidence>
<dbReference type="Pfam" id="PF07873">
    <property type="entry name" value="YabP"/>
    <property type="match status" value="1"/>
</dbReference>
<comment type="caution">
    <text evidence="1">The sequence shown here is derived from an EMBL/GenBank/DDBJ whole genome shotgun (WGS) entry which is preliminary data.</text>
</comment>
<evidence type="ECO:0000313" key="1">
    <source>
        <dbReference type="EMBL" id="HIX80397.1"/>
    </source>
</evidence>
<sequence>MIYLENDYLNIKYYENILYLQNDKIEIKMPQSMVSITGKNLEIRYYSEQEIVVCGKIESVKFI</sequence>
<accession>A0A9D2BM06</accession>
<organism evidence="1 2">
    <name type="scientific">Candidatus Erysipelatoclostridium merdavium</name>
    <dbReference type="NCBI Taxonomy" id="2838566"/>
    <lineage>
        <taxon>Bacteria</taxon>
        <taxon>Bacillati</taxon>
        <taxon>Bacillota</taxon>
        <taxon>Erysipelotrichia</taxon>
        <taxon>Erysipelotrichales</taxon>
        <taxon>Erysipelotrichales incertae sedis</taxon>
    </lineage>
</organism>
<dbReference type="AlphaFoldDB" id="A0A9D2BM06"/>
<protein>
    <submittedName>
        <fullName evidence="1">YabP/YqfC family sporulation protein</fullName>
    </submittedName>
</protein>
<proteinExistence type="predicted"/>
<dbReference type="Proteomes" id="UP000886724">
    <property type="component" value="Unassembled WGS sequence"/>
</dbReference>
<dbReference type="EMBL" id="DXET01000008">
    <property type="protein sequence ID" value="HIX80397.1"/>
    <property type="molecule type" value="Genomic_DNA"/>
</dbReference>
<gene>
    <name evidence="1" type="ORF">H9980_00265</name>
</gene>
<reference evidence="1" key="2">
    <citation type="submission" date="2021-04" db="EMBL/GenBank/DDBJ databases">
        <authorList>
            <person name="Gilroy R."/>
        </authorList>
    </citation>
    <scope>NUCLEOTIDE SEQUENCE</scope>
    <source>
        <strain evidence="1">ChiGjej1B1-14440</strain>
    </source>
</reference>
<name>A0A9D2BM06_9FIRM</name>